<dbReference type="InterPro" id="IPR006553">
    <property type="entry name" value="Leu-rich_rpt_Cys-con_subtyp"/>
</dbReference>
<reference evidence="3" key="2">
    <citation type="journal article" date="2022" name="Hortic Res">
        <title>The genome of Dioscorea zingiberensis sheds light on the biosynthesis, origin and evolution of the medicinally important diosgenin saponins.</title>
        <authorList>
            <person name="Li Y."/>
            <person name="Tan C."/>
            <person name="Li Z."/>
            <person name="Guo J."/>
            <person name="Li S."/>
            <person name="Chen X."/>
            <person name="Wang C."/>
            <person name="Dai X."/>
            <person name="Yang H."/>
            <person name="Song W."/>
            <person name="Hou L."/>
            <person name="Xu J."/>
            <person name="Tong Z."/>
            <person name="Xu A."/>
            <person name="Yuan X."/>
            <person name="Wang W."/>
            <person name="Yang Q."/>
            <person name="Chen L."/>
            <person name="Sun Z."/>
            <person name="Wang K."/>
            <person name="Pan B."/>
            <person name="Chen J."/>
            <person name="Bao Y."/>
            <person name="Liu F."/>
            <person name="Qi X."/>
            <person name="Gang D.R."/>
            <person name="Wen J."/>
            <person name="Li J."/>
        </authorList>
    </citation>
    <scope>NUCLEOTIDE SEQUENCE</scope>
    <source>
        <strain evidence="3">Dzin_1.0</strain>
    </source>
</reference>
<protein>
    <recommendedName>
        <fullName evidence="2">F-box domain-containing protein</fullName>
    </recommendedName>
</protein>
<dbReference type="Gene3D" id="3.80.10.10">
    <property type="entry name" value="Ribonuclease Inhibitor"/>
    <property type="match status" value="1"/>
</dbReference>
<dbReference type="AlphaFoldDB" id="A0A9D5HGK9"/>
<dbReference type="SUPFAM" id="SSF52047">
    <property type="entry name" value="RNI-like"/>
    <property type="match status" value="1"/>
</dbReference>
<dbReference type="SMART" id="SM00367">
    <property type="entry name" value="LRR_CC"/>
    <property type="match status" value="3"/>
</dbReference>
<dbReference type="SUPFAM" id="SSF81383">
    <property type="entry name" value="F-box domain"/>
    <property type="match status" value="1"/>
</dbReference>
<dbReference type="EMBL" id="JAGGNH010000004">
    <property type="protein sequence ID" value="KAJ0975705.1"/>
    <property type="molecule type" value="Genomic_DNA"/>
</dbReference>
<dbReference type="InterPro" id="IPR032675">
    <property type="entry name" value="LRR_dom_sf"/>
</dbReference>
<feature type="region of interest" description="Disordered" evidence="1">
    <location>
        <begin position="286"/>
        <end position="323"/>
    </location>
</feature>
<feature type="domain" description="F-box" evidence="2">
    <location>
        <begin position="14"/>
        <end position="61"/>
    </location>
</feature>
<evidence type="ECO:0000313" key="3">
    <source>
        <dbReference type="EMBL" id="KAJ0975705.1"/>
    </source>
</evidence>
<keyword evidence="4" id="KW-1185">Reference proteome</keyword>
<dbReference type="PANTHER" id="PTHR38926">
    <property type="entry name" value="F-BOX DOMAIN CONTAINING PROTEIN, EXPRESSED"/>
    <property type="match status" value="1"/>
</dbReference>
<evidence type="ECO:0000259" key="2">
    <source>
        <dbReference type="PROSITE" id="PS50181"/>
    </source>
</evidence>
<dbReference type="InterPro" id="IPR001810">
    <property type="entry name" value="F-box_dom"/>
</dbReference>
<evidence type="ECO:0000256" key="1">
    <source>
        <dbReference type="SAM" id="MobiDB-lite"/>
    </source>
</evidence>
<name>A0A9D5HGK9_9LILI</name>
<organism evidence="3 4">
    <name type="scientific">Dioscorea zingiberensis</name>
    <dbReference type="NCBI Taxonomy" id="325984"/>
    <lineage>
        <taxon>Eukaryota</taxon>
        <taxon>Viridiplantae</taxon>
        <taxon>Streptophyta</taxon>
        <taxon>Embryophyta</taxon>
        <taxon>Tracheophyta</taxon>
        <taxon>Spermatophyta</taxon>
        <taxon>Magnoliopsida</taxon>
        <taxon>Liliopsida</taxon>
        <taxon>Dioscoreales</taxon>
        <taxon>Dioscoreaceae</taxon>
        <taxon>Dioscorea</taxon>
    </lineage>
</organism>
<comment type="caution">
    <text evidence="3">The sequence shown here is derived from an EMBL/GenBank/DDBJ whole genome shotgun (WGS) entry which is preliminary data.</text>
</comment>
<dbReference type="InterPro" id="IPR036047">
    <property type="entry name" value="F-box-like_dom_sf"/>
</dbReference>
<dbReference type="Proteomes" id="UP001085076">
    <property type="component" value="Miscellaneous, Linkage group lg04"/>
</dbReference>
<feature type="compositionally biased region" description="Polar residues" evidence="1">
    <location>
        <begin position="295"/>
        <end position="307"/>
    </location>
</feature>
<dbReference type="PROSITE" id="PS50181">
    <property type="entry name" value="FBOX"/>
    <property type="match status" value="1"/>
</dbReference>
<dbReference type="Pfam" id="PF12937">
    <property type="entry name" value="F-box-like"/>
    <property type="match status" value="1"/>
</dbReference>
<accession>A0A9D5HGK9</accession>
<evidence type="ECO:0000313" key="4">
    <source>
        <dbReference type="Proteomes" id="UP001085076"/>
    </source>
</evidence>
<gene>
    <name evidence="3" type="ORF">J5N97_017670</name>
</gene>
<sequence>MDSYLPPPSCSGGWRDWAKLPVDLLLMIFMKLGAFEVLFPAQWVCRDWKMATHERTLWRSIEMQVHNHVFKLVKMEKIAKRAIDRSAGQLEAFFGEYCGNDKLLRYIADRTTSLKKLRLISCYNVSEEGLIEMVNRFPLLEELEITSSSMVDEVIESIGQACSQLKSFAFNTPWCKFCIDPEYSDRVLNVEAFAVANTMHELHHLHLIGNQMTNVGLLAILNSCIHLKSLDIRSCFNVKLDDNLRAKLSRIREVRLPDESTNDYPSLTITKVDVWKVKIEYDSDPGEFDYDSNSDSDVPGGQFSSNPDLPVDDLVPSSSENNM</sequence>
<dbReference type="OrthoDB" id="2095648at2759"/>
<dbReference type="Gene3D" id="1.20.1280.50">
    <property type="match status" value="1"/>
</dbReference>
<proteinExistence type="predicted"/>
<dbReference type="PANTHER" id="PTHR38926:SF2">
    <property type="entry name" value="F-BOX_LRR-REPEAT PROTEIN 21-RELATED"/>
    <property type="match status" value="1"/>
</dbReference>
<reference evidence="3" key="1">
    <citation type="submission" date="2021-03" db="EMBL/GenBank/DDBJ databases">
        <authorList>
            <person name="Li Z."/>
            <person name="Yang C."/>
        </authorList>
    </citation>
    <scope>NUCLEOTIDE SEQUENCE</scope>
    <source>
        <strain evidence="3">Dzin_1.0</strain>
        <tissue evidence="3">Leaf</tissue>
    </source>
</reference>